<dbReference type="Gene3D" id="1.20.1250.20">
    <property type="entry name" value="MFS general substrate transporter like domains"/>
    <property type="match status" value="1"/>
</dbReference>
<evidence type="ECO:0000313" key="9">
    <source>
        <dbReference type="Proteomes" id="UP000306102"/>
    </source>
</evidence>
<evidence type="ECO:0000256" key="1">
    <source>
        <dbReference type="ARBA" id="ARBA00004141"/>
    </source>
</evidence>
<accession>A0A4S4CXN1</accession>
<evidence type="ECO:0000256" key="5">
    <source>
        <dbReference type="ARBA" id="ARBA00023136"/>
    </source>
</evidence>
<sequence>MIDLTWADLLARYAMWMMMLYLTNVWKLNFTHAAAIINVFWGLMVIMLLPMQFLVDAFMGNYWMLLVSSFAYSADVHIRSLVTKYEYYENIVVLIPGTSTRTDRTVCGYSISTSWVYQGLGFLTMSTPPVLAKATGTCSLYEPECIGEGQKILFYTALALIALGLSGHLISLGAFIAEQFSEDVLGNVTTCSFIAIVPIGAVIAITYIRLWSIRFGIPAIFTMVATLVFLSRSGSYNCVKPQGSSLSIVFRVLVAATSKMFCKCPKEADRLYETRGVDDVDLLPHSRHLRCLEKAAIILPAKPLEEQQKNRWKLCRVTEVEETKLTIRMIPLCITFIFCGVVSAIGNTFFIEQANHMTHKLGKLSIPIAILLWFYDQCKQQFAKLYYKLAVKLGGSGAQHYAPLIAVAVSMVFAILCCIIAAKVETKRLNVVRTHGLVDKPEERIPMSVFWLLPQFVLIGALDGILEKSVEAILFDQVGPSMRTYAIHIGVGVMGLGYIGSVLSVYVAGKVSKRGGKQSWFQDTLNHSRFDKYYWTLAWLAAVNLGLYIVVALFYSFRESESEDEDAPNYDPTSGPFEDNAQCCCC</sequence>
<keyword evidence="9" id="KW-1185">Reference proteome</keyword>
<feature type="transmembrane region" description="Helical" evidence="7">
    <location>
        <begin position="401"/>
        <end position="424"/>
    </location>
</feature>
<feature type="transmembrane region" description="Helical" evidence="7">
    <location>
        <begin position="152"/>
        <end position="177"/>
    </location>
</feature>
<dbReference type="EMBL" id="SDRB02013662">
    <property type="protein sequence ID" value="THF94407.1"/>
    <property type="molecule type" value="Genomic_DNA"/>
</dbReference>
<reference evidence="8 9" key="1">
    <citation type="journal article" date="2018" name="Proc. Natl. Acad. Sci. U.S.A.">
        <title>Draft genome sequence of Camellia sinensis var. sinensis provides insights into the evolution of the tea genome and tea quality.</title>
        <authorList>
            <person name="Wei C."/>
            <person name="Yang H."/>
            <person name="Wang S."/>
            <person name="Zhao J."/>
            <person name="Liu C."/>
            <person name="Gao L."/>
            <person name="Xia E."/>
            <person name="Lu Y."/>
            <person name="Tai Y."/>
            <person name="She G."/>
            <person name="Sun J."/>
            <person name="Cao H."/>
            <person name="Tong W."/>
            <person name="Gao Q."/>
            <person name="Li Y."/>
            <person name="Deng W."/>
            <person name="Jiang X."/>
            <person name="Wang W."/>
            <person name="Chen Q."/>
            <person name="Zhang S."/>
            <person name="Li H."/>
            <person name="Wu J."/>
            <person name="Wang P."/>
            <person name="Li P."/>
            <person name="Shi C."/>
            <person name="Zheng F."/>
            <person name="Jian J."/>
            <person name="Huang B."/>
            <person name="Shan D."/>
            <person name="Shi M."/>
            <person name="Fang C."/>
            <person name="Yue Y."/>
            <person name="Li F."/>
            <person name="Li D."/>
            <person name="Wei S."/>
            <person name="Han B."/>
            <person name="Jiang C."/>
            <person name="Yin Y."/>
            <person name="Xia T."/>
            <person name="Zhang Z."/>
            <person name="Bennetzen J.L."/>
            <person name="Zhao S."/>
            <person name="Wan X."/>
        </authorList>
    </citation>
    <scope>NUCLEOTIDE SEQUENCE [LARGE SCALE GENOMIC DNA]</scope>
    <source>
        <strain evidence="9">cv. Shuchazao</strain>
        <tissue evidence="8">Leaf</tissue>
    </source>
</reference>
<feature type="transmembrane region" description="Helical" evidence="7">
    <location>
        <begin position="6"/>
        <end position="23"/>
    </location>
</feature>
<comment type="similarity">
    <text evidence="6">Belongs to the major facilitator superfamily. Phosphate:H(+) symporter (TC 2.A.1.9) family.</text>
</comment>
<evidence type="ECO:0000256" key="6">
    <source>
        <dbReference type="ARBA" id="ARBA00044504"/>
    </source>
</evidence>
<comment type="similarity">
    <text evidence="2">Belongs to the major facilitator superfamily. Proton-dependent oligopeptide transporter (POT/PTR) (TC 2.A.17) family.</text>
</comment>
<dbReference type="InterPro" id="IPR036259">
    <property type="entry name" value="MFS_trans_sf"/>
</dbReference>
<feature type="transmembrane region" description="Helical" evidence="7">
    <location>
        <begin position="211"/>
        <end position="230"/>
    </location>
</feature>
<keyword evidence="3 7" id="KW-0812">Transmembrane</keyword>
<evidence type="ECO:0000256" key="4">
    <source>
        <dbReference type="ARBA" id="ARBA00022989"/>
    </source>
</evidence>
<name>A0A4S4CXN1_CAMSN</name>
<organism evidence="8 9">
    <name type="scientific">Camellia sinensis var. sinensis</name>
    <name type="common">China tea</name>
    <dbReference type="NCBI Taxonomy" id="542762"/>
    <lineage>
        <taxon>Eukaryota</taxon>
        <taxon>Viridiplantae</taxon>
        <taxon>Streptophyta</taxon>
        <taxon>Embryophyta</taxon>
        <taxon>Tracheophyta</taxon>
        <taxon>Spermatophyta</taxon>
        <taxon>Magnoliopsida</taxon>
        <taxon>eudicotyledons</taxon>
        <taxon>Gunneridae</taxon>
        <taxon>Pentapetalae</taxon>
        <taxon>asterids</taxon>
        <taxon>Ericales</taxon>
        <taxon>Theaceae</taxon>
        <taxon>Camellia</taxon>
    </lineage>
</organism>
<dbReference type="Proteomes" id="UP000306102">
    <property type="component" value="Unassembled WGS sequence"/>
</dbReference>
<dbReference type="Pfam" id="PF00854">
    <property type="entry name" value="PTR2"/>
    <property type="match status" value="1"/>
</dbReference>
<dbReference type="InterPro" id="IPR000109">
    <property type="entry name" value="POT_fam"/>
</dbReference>
<keyword evidence="5 7" id="KW-0472">Membrane</keyword>
<evidence type="ECO:0008006" key="10">
    <source>
        <dbReference type="Google" id="ProtNLM"/>
    </source>
</evidence>
<dbReference type="GO" id="GO:0016020">
    <property type="term" value="C:membrane"/>
    <property type="evidence" value="ECO:0007669"/>
    <property type="project" value="UniProtKB-SubCell"/>
</dbReference>
<keyword evidence="4 7" id="KW-1133">Transmembrane helix</keyword>
<feature type="transmembrane region" description="Helical" evidence="7">
    <location>
        <begin position="485"/>
        <end position="508"/>
    </location>
</feature>
<feature type="transmembrane region" description="Helical" evidence="7">
    <location>
        <begin position="533"/>
        <end position="555"/>
    </location>
</feature>
<feature type="transmembrane region" description="Helical" evidence="7">
    <location>
        <begin position="184"/>
        <end position="205"/>
    </location>
</feature>
<evidence type="ECO:0000256" key="2">
    <source>
        <dbReference type="ARBA" id="ARBA00005982"/>
    </source>
</evidence>
<evidence type="ECO:0000256" key="3">
    <source>
        <dbReference type="ARBA" id="ARBA00022692"/>
    </source>
</evidence>
<evidence type="ECO:0000313" key="8">
    <source>
        <dbReference type="EMBL" id="THF94407.1"/>
    </source>
</evidence>
<protein>
    <recommendedName>
        <fullName evidence="10">Protein NRT1/ PTR FAMILY 5.5-like</fullName>
    </recommendedName>
</protein>
<dbReference type="GO" id="GO:0022857">
    <property type="term" value="F:transmembrane transporter activity"/>
    <property type="evidence" value="ECO:0007669"/>
    <property type="project" value="InterPro"/>
</dbReference>
<comment type="subcellular location">
    <subcellularLocation>
        <location evidence="1">Membrane</location>
        <topology evidence="1">Multi-pass membrane protein</topology>
    </subcellularLocation>
</comment>
<comment type="caution">
    <text evidence="8">The sequence shown here is derived from an EMBL/GenBank/DDBJ whole genome shotgun (WGS) entry which is preliminary data.</text>
</comment>
<gene>
    <name evidence="8" type="ORF">TEA_025511</name>
</gene>
<dbReference type="AlphaFoldDB" id="A0A4S4CXN1"/>
<proteinExistence type="inferred from homology"/>
<feature type="transmembrane region" description="Helical" evidence="7">
    <location>
        <begin position="445"/>
        <end position="465"/>
    </location>
</feature>
<dbReference type="PANTHER" id="PTHR11654">
    <property type="entry name" value="OLIGOPEPTIDE TRANSPORTER-RELATED"/>
    <property type="match status" value="1"/>
</dbReference>
<feature type="transmembrane region" description="Helical" evidence="7">
    <location>
        <begin position="329"/>
        <end position="351"/>
    </location>
</feature>
<evidence type="ECO:0000256" key="7">
    <source>
        <dbReference type="SAM" id="Phobius"/>
    </source>
</evidence>
<feature type="transmembrane region" description="Helical" evidence="7">
    <location>
        <begin position="35"/>
        <end position="55"/>
    </location>
</feature>